<protein>
    <submittedName>
        <fullName evidence="3">Uncharacterized protein</fullName>
    </submittedName>
</protein>
<keyword evidence="4" id="KW-1185">Reference proteome</keyword>
<evidence type="ECO:0000313" key="4">
    <source>
        <dbReference type="Proteomes" id="UP000019373"/>
    </source>
</evidence>
<keyword evidence="2" id="KW-0812">Transmembrane</keyword>
<dbReference type="eggNOG" id="ENOG502RS2N">
    <property type="taxonomic scope" value="Eukaryota"/>
</dbReference>
<dbReference type="EMBL" id="KE721515">
    <property type="protein sequence ID" value="ERF68572.1"/>
    <property type="molecule type" value="Genomic_DNA"/>
</dbReference>
<keyword evidence="2" id="KW-0472">Membrane</keyword>
<dbReference type="Gene3D" id="3.30.559.10">
    <property type="entry name" value="Chloramphenicol acetyltransferase-like domain"/>
    <property type="match status" value="3"/>
</dbReference>
<dbReference type="GeneID" id="19239625"/>
<dbReference type="OrthoDB" id="1862401at2759"/>
<keyword evidence="2" id="KW-1133">Transmembrane helix</keyword>
<dbReference type="InterPro" id="IPR023213">
    <property type="entry name" value="CAT-like_dom_sf"/>
</dbReference>
<dbReference type="RefSeq" id="XP_007805798.1">
    <property type="nucleotide sequence ID" value="XM_007807607.1"/>
</dbReference>
<dbReference type="Pfam" id="PF02458">
    <property type="entry name" value="Transferase"/>
    <property type="match status" value="1"/>
</dbReference>
<evidence type="ECO:0000256" key="2">
    <source>
        <dbReference type="SAM" id="Phobius"/>
    </source>
</evidence>
<dbReference type="PANTHER" id="PTHR31642">
    <property type="entry name" value="TRICHOTHECENE 3-O-ACETYLTRANSFERASE"/>
    <property type="match status" value="1"/>
</dbReference>
<reference evidence="4" key="1">
    <citation type="journal article" date="2014" name="BMC Genomics">
        <title>Genome characteristics reveal the impact of lichenization on lichen-forming fungus Endocarpon pusillum Hedwig (Verrucariales, Ascomycota).</title>
        <authorList>
            <person name="Wang Y.-Y."/>
            <person name="Liu B."/>
            <person name="Zhang X.-Y."/>
            <person name="Zhou Q.-M."/>
            <person name="Zhang T."/>
            <person name="Li H."/>
            <person name="Yu Y.-F."/>
            <person name="Zhang X.-L."/>
            <person name="Hao X.-Y."/>
            <person name="Wang M."/>
            <person name="Wang L."/>
            <person name="Wei J.-C."/>
        </authorList>
    </citation>
    <scope>NUCLEOTIDE SEQUENCE [LARGE SCALE GENOMIC DNA]</scope>
    <source>
        <strain evidence="4">Z07020 / HMAS-L-300199</strain>
    </source>
</reference>
<name>U1FUT2_ENDPU</name>
<gene>
    <name evidence="3" type="ORF">EPUS_04670</name>
</gene>
<dbReference type="GO" id="GO:0016747">
    <property type="term" value="F:acyltransferase activity, transferring groups other than amino-acyl groups"/>
    <property type="evidence" value="ECO:0007669"/>
    <property type="project" value="TreeGrafter"/>
</dbReference>
<evidence type="ECO:0000313" key="3">
    <source>
        <dbReference type="EMBL" id="ERF68572.1"/>
    </source>
</evidence>
<organism evidence="3 4">
    <name type="scientific">Endocarpon pusillum (strain Z07020 / HMAS-L-300199)</name>
    <name type="common">Lichen-forming fungus</name>
    <dbReference type="NCBI Taxonomy" id="1263415"/>
    <lineage>
        <taxon>Eukaryota</taxon>
        <taxon>Fungi</taxon>
        <taxon>Dikarya</taxon>
        <taxon>Ascomycota</taxon>
        <taxon>Pezizomycotina</taxon>
        <taxon>Eurotiomycetes</taxon>
        <taxon>Chaetothyriomycetidae</taxon>
        <taxon>Verrucariales</taxon>
        <taxon>Verrucariaceae</taxon>
        <taxon>Endocarpon</taxon>
    </lineage>
</organism>
<accession>U1FUT2</accession>
<sequence length="366" mass="39769">MTNEKHPVHLLTPLDNVAPSIHLQKHLYIPARDDPSALLTTLRDALARTITEVPMLAGCVGPNATGAQRGSLLVEGPYLRAGDILLVKDLRDMLMLAQVYLLHGGLFLFVAIAHTVVDERGLFNILRVWSTRCRGGQDVPLVEPHWTDRKALMQQQGKALSEDTIANLISPEGEPTSSSKTISGHSVMQSTLPPSSVGPAVFFFSNSSLARLKLAASATIAGQSSPWISTNDALCALFWCSITRARAGESSDNNIITTVSYFNMMIDCRSRLLPPLPADYIGNSVLATKTHATFGYLLSSDPSRLADVASMLRTSLLAVNDTYIKDLIGTIRSAPNISSVTRPAYPSFQRNVACTSWANQAYYELD</sequence>
<dbReference type="InterPro" id="IPR050317">
    <property type="entry name" value="Plant_Fungal_Acyltransferase"/>
</dbReference>
<dbReference type="HOGENOM" id="CLU_026450_1_1_1"/>
<dbReference type="AlphaFoldDB" id="U1FUT2"/>
<dbReference type="Proteomes" id="UP000019373">
    <property type="component" value="Unassembled WGS sequence"/>
</dbReference>
<feature type="transmembrane region" description="Helical" evidence="2">
    <location>
        <begin position="95"/>
        <end position="117"/>
    </location>
</feature>
<dbReference type="OMA" id="SCNDLAH"/>
<dbReference type="PANTHER" id="PTHR31642:SF310">
    <property type="entry name" value="FATTY ALCOHOL:CAFFEOYL-COA ACYLTRANSFERASE"/>
    <property type="match status" value="1"/>
</dbReference>
<keyword evidence="1" id="KW-0808">Transferase</keyword>
<evidence type="ECO:0000256" key="1">
    <source>
        <dbReference type="ARBA" id="ARBA00022679"/>
    </source>
</evidence>
<proteinExistence type="predicted"/>